<dbReference type="Proteomes" id="UP000828048">
    <property type="component" value="Chromosome 1"/>
</dbReference>
<evidence type="ECO:0000313" key="2">
    <source>
        <dbReference type="Proteomes" id="UP000828048"/>
    </source>
</evidence>
<accession>A0ACB7XS20</accession>
<sequence>MEWDAVEEGKDMILTNACVAELASLSNLVALDIYVPIIESWVWPRDHVFVLRNIRAFHICLGKSSCDYLGVPKYPPTNRLELLDIGISRGVKEIVGLEMLLKITRFLFLDPVTAPGLKYSISDLDEDGIEHLSELQVEDCSNLECFINASNGHLAKEAFGALKTLYLSDLPQLMHLWKGPTQLACLRNLMSVSVSQCPKLNHCVFPLAIVRNLVQLQSIMIKFCDTLDVIVSDIGGGGGHEIAAAAEEEEEDNIEFPKLTLLEFPHLQNFTSFCKPINAIKLPLLKELKLGRIPKINYLWRATETNNETAIGSVFNKDTLRSIESLNVSSMDNLAEIWPVDLEAKLRAIMVSHCHKLSNILFPSNLIKCMQNLGSLKVNYCNSVGVEFDLCGLNVGGKGKGPIAIARPCLVDLDLSNLQDLKRVWANDTPAIKAFRI</sequence>
<name>A0ACB7XS20_9ERIC</name>
<gene>
    <name evidence="1" type="ORF">Vadar_020195</name>
</gene>
<protein>
    <submittedName>
        <fullName evidence="1">Uncharacterized protein</fullName>
    </submittedName>
</protein>
<dbReference type="EMBL" id="CM037151">
    <property type="protein sequence ID" value="KAH7843736.1"/>
    <property type="molecule type" value="Genomic_DNA"/>
</dbReference>
<reference evidence="1 2" key="1">
    <citation type="journal article" date="2021" name="Hortic Res">
        <title>High-quality reference genome and annotation aids understanding of berry development for evergreen blueberry (Vaccinium darrowii).</title>
        <authorList>
            <person name="Yu J."/>
            <person name="Hulse-Kemp A.M."/>
            <person name="Babiker E."/>
            <person name="Staton M."/>
        </authorList>
    </citation>
    <scope>NUCLEOTIDE SEQUENCE [LARGE SCALE GENOMIC DNA]</scope>
    <source>
        <strain evidence="2">cv. NJ 8807/NJ 8810</strain>
        <tissue evidence="1">Young leaf</tissue>
    </source>
</reference>
<comment type="caution">
    <text evidence="1">The sequence shown here is derived from an EMBL/GenBank/DDBJ whole genome shotgun (WGS) entry which is preliminary data.</text>
</comment>
<organism evidence="1 2">
    <name type="scientific">Vaccinium darrowii</name>
    <dbReference type="NCBI Taxonomy" id="229202"/>
    <lineage>
        <taxon>Eukaryota</taxon>
        <taxon>Viridiplantae</taxon>
        <taxon>Streptophyta</taxon>
        <taxon>Embryophyta</taxon>
        <taxon>Tracheophyta</taxon>
        <taxon>Spermatophyta</taxon>
        <taxon>Magnoliopsida</taxon>
        <taxon>eudicotyledons</taxon>
        <taxon>Gunneridae</taxon>
        <taxon>Pentapetalae</taxon>
        <taxon>asterids</taxon>
        <taxon>Ericales</taxon>
        <taxon>Ericaceae</taxon>
        <taxon>Vaccinioideae</taxon>
        <taxon>Vaccinieae</taxon>
        <taxon>Vaccinium</taxon>
    </lineage>
</organism>
<keyword evidence="2" id="KW-1185">Reference proteome</keyword>
<proteinExistence type="predicted"/>
<evidence type="ECO:0000313" key="1">
    <source>
        <dbReference type="EMBL" id="KAH7843736.1"/>
    </source>
</evidence>